<dbReference type="EMBL" id="LUCV01000015">
    <property type="protein sequence ID" value="OAI92882.1"/>
    <property type="molecule type" value="Genomic_DNA"/>
</dbReference>
<evidence type="ECO:0000259" key="5">
    <source>
        <dbReference type="Pfam" id="PF04116"/>
    </source>
</evidence>
<dbReference type="AlphaFoldDB" id="A0A177SPF8"/>
<evidence type="ECO:0000313" key="7">
    <source>
        <dbReference type="Proteomes" id="UP000077752"/>
    </source>
</evidence>
<keyword evidence="3" id="KW-0560">Oxidoreductase</keyword>
<dbReference type="GO" id="GO:0005506">
    <property type="term" value="F:iron ion binding"/>
    <property type="evidence" value="ECO:0007669"/>
    <property type="project" value="InterPro"/>
</dbReference>
<keyword evidence="4" id="KW-1133">Transmembrane helix</keyword>
<proteinExistence type="inferred from homology"/>
<keyword evidence="2" id="KW-0125">Carotenoid biosynthesis</keyword>
<dbReference type="RefSeq" id="WP_064302744.1">
    <property type="nucleotide sequence ID" value="NZ_LUCV01000015.1"/>
</dbReference>
<feature type="transmembrane region" description="Helical" evidence="4">
    <location>
        <begin position="76"/>
        <end position="95"/>
    </location>
</feature>
<dbReference type="PANTHER" id="PTHR31899">
    <property type="entry name" value="BETA-CAROTENE 3-HYDROXYLASE 1, CHLOROPLASTIC"/>
    <property type="match status" value="1"/>
</dbReference>
<reference evidence="6 7" key="1">
    <citation type="submission" date="2016-03" db="EMBL/GenBank/DDBJ databases">
        <title>Draft Genome Assembly of Pseudomonas putida strain CBF10-2.</title>
        <authorList>
            <person name="Iyer R.S."/>
            <person name="Damania A."/>
        </authorList>
    </citation>
    <scope>NUCLEOTIDE SEQUENCE [LARGE SCALE GENOMIC DNA]</scope>
    <source>
        <strain evidence="6 7">CBF10-2</strain>
    </source>
</reference>
<dbReference type="GO" id="GO:0016123">
    <property type="term" value="P:xanthophyll biosynthetic process"/>
    <property type="evidence" value="ECO:0007669"/>
    <property type="project" value="TreeGrafter"/>
</dbReference>
<evidence type="ECO:0000256" key="4">
    <source>
        <dbReference type="SAM" id="Phobius"/>
    </source>
</evidence>
<sequence>MILHFAIFLCTLVAMEGVGFLAHKYVMHGPGWFLHRSHHEPHLGVVETNDVYLLVLALVAITLIVLGNAGHDPLQWIGAGVAAFGIIYVLVHDGIVHRHWPVRPKPRHPYLRRLYQAHLMHHAVKGRRNSVSFGFLYAPPVQVIKRQLREMRESEARVEDRRQGDFLDEARG</sequence>
<evidence type="ECO:0000256" key="3">
    <source>
        <dbReference type="ARBA" id="ARBA00023002"/>
    </source>
</evidence>
<comment type="similarity">
    <text evidence="1">Belongs to the sterol desaturase family.</text>
</comment>
<gene>
    <name evidence="6" type="ORF">AYO28_16820</name>
</gene>
<dbReference type="Pfam" id="PF04116">
    <property type="entry name" value="FA_hydroxylase"/>
    <property type="match status" value="1"/>
</dbReference>
<keyword evidence="4" id="KW-0812">Transmembrane</keyword>
<dbReference type="PANTHER" id="PTHR31899:SF9">
    <property type="entry name" value="BETA-CAROTENE 3-HYDROXYLASE 1, CHLOROPLASTIC"/>
    <property type="match status" value="1"/>
</dbReference>
<evidence type="ECO:0000256" key="1">
    <source>
        <dbReference type="ARBA" id="ARBA00009324"/>
    </source>
</evidence>
<evidence type="ECO:0000256" key="2">
    <source>
        <dbReference type="ARBA" id="ARBA00022746"/>
    </source>
</evidence>
<name>A0A177SPF8_PSEPU</name>
<feature type="transmembrane region" description="Helical" evidence="4">
    <location>
        <begin position="51"/>
        <end position="69"/>
    </location>
</feature>
<organism evidence="6 7">
    <name type="scientific">Pseudomonas putida</name>
    <name type="common">Arthrobacter siderocapsulatus</name>
    <dbReference type="NCBI Taxonomy" id="303"/>
    <lineage>
        <taxon>Bacteria</taxon>
        <taxon>Pseudomonadati</taxon>
        <taxon>Pseudomonadota</taxon>
        <taxon>Gammaproteobacteria</taxon>
        <taxon>Pseudomonadales</taxon>
        <taxon>Pseudomonadaceae</taxon>
        <taxon>Pseudomonas</taxon>
    </lineage>
</organism>
<dbReference type="Proteomes" id="UP000077752">
    <property type="component" value="Unassembled WGS sequence"/>
</dbReference>
<accession>A0A177SPF8</accession>
<dbReference type="InterPro" id="IPR006694">
    <property type="entry name" value="Fatty_acid_hydroxylase"/>
</dbReference>
<dbReference type="GO" id="GO:0016119">
    <property type="term" value="P:carotene metabolic process"/>
    <property type="evidence" value="ECO:0007669"/>
    <property type="project" value="TreeGrafter"/>
</dbReference>
<dbReference type="GO" id="GO:0010291">
    <property type="term" value="F:beta-carotene 3-hydroxylase activity"/>
    <property type="evidence" value="ECO:0007669"/>
    <property type="project" value="TreeGrafter"/>
</dbReference>
<evidence type="ECO:0000313" key="6">
    <source>
        <dbReference type="EMBL" id="OAI92882.1"/>
    </source>
</evidence>
<keyword evidence="4" id="KW-0472">Membrane</keyword>
<protein>
    <submittedName>
        <fullName evidence="6">Beta-carotene hydroxylase</fullName>
    </submittedName>
</protein>
<comment type="caution">
    <text evidence="6">The sequence shown here is derived from an EMBL/GenBank/DDBJ whole genome shotgun (WGS) entry which is preliminary data.</text>
</comment>
<dbReference type="InterPro" id="IPR045019">
    <property type="entry name" value="BETA-OHASE-like"/>
</dbReference>
<feature type="domain" description="Fatty acid hydroxylase" evidence="5">
    <location>
        <begin position="9"/>
        <end position="129"/>
    </location>
</feature>